<accession>A0ABY5VD17</accession>
<dbReference type="Proteomes" id="UP001060164">
    <property type="component" value="Chromosome"/>
</dbReference>
<dbReference type="EC" id="3.4.22.71" evidence="3"/>
<dbReference type="RefSeq" id="WP_028529277.1">
    <property type="nucleotide sequence ID" value="NZ_CABLBR010000021.1"/>
</dbReference>
<reference evidence="3" key="1">
    <citation type="journal article" date="2022" name="Cell">
        <title>Design, construction, and in vivo augmentation of a complex gut microbiome.</title>
        <authorList>
            <person name="Cheng A.G."/>
            <person name="Ho P.Y."/>
            <person name="Aranda-Diaz A."/>
            <person name="Jain S."/>
            <person name="Yu F.B."/>
            <person name="Meng X."/>
            <person name="Wang M."/>
            <person name="Iakiviak M."/>
            <person name="Nagashima K."/>
            <person name="Zhao A."/>
            <person name="Murugkar P."/>
            <person name="Patil A."/>
            <person name="Atabakhsh K."/>
            <person name="Weakley A."/>
            <person name="Yan J."/>
            <person name="Brumbaugh A.R."/>
            <person name="Higginbottom S."/>
            <person name="Dimas A."/>
            <person name="Shiver A.L."/>
            <person name="Deutschbauer A."/>
            <person name="Neff N."/>
            <person name="Sonnenburg J.L."/>
            <person name="Huang K.C."/>
            <person name="Fischbach M.A."/>
        </authorList>
    </citation>
    <scope>NUCLEOTIDE SEQUENCE</scope>
    <source>
        <strain evidence="3">DSM 19829</strain>
    </source>
</reference>
<keyword evidence="1 3" id="KW-0378">Hydrolase</keyword>
<organism evidence="3 4">
    <name type="scientific">Ruminococcus gauvreauii</name>
    <dbReference type="NCBI Taxonomy" id="438033"/>
    <lineage>
        <taxon>Bacteria</taxon>
        <taxon>Bacillati</taxon>
        <taxon>Bacillota</taxon>
        <taxon>Clostridia</taxon>
        <taxon>Eubacteriales</taxon>
        <taxon>Oscillospiraceae</taxon>
        <taxon>Ruminococcus</taxon>
    </lineage>
</organism>
<dbReference type="CDD" id="cd05826">
    <property type="entry name" value="Sortase_B"/>
    <property type="match status" value="1"/>
</dbReference>
<dbReference type="InterPro" id="IPR005754">
    <property type="entry name" value="Sortase"/>
</dbReference>
<gene>
    <name evidence="3" type="primary">srtB</name>
    <name evidence="3" type="ORF">NQ502_12620</name>
</gene>
<dbReference type="InterPro" id="IPR023365">
    <property type="entry name" value="Sortase_dom-sf"/>
</dbReference>
<keyword evidence="4" id="KW-1185">Reference proteome</keyword>
<keyword evidence="2" id="KW-0175">Coiled coil</keyword>
<evidence type="ECO:0000256" key="1">
    <source>
        <dbReference type="ARBA" id="ARBA00022801"/>
    </source>
</evidence>
<dbReference type="InterPro" id="IPR009835">
    <property type="entry name" value="SrtB"/>
</dbReference>
<dbReference type="Gene3D" id="2.40.260.10">
    <property type="entry name" value="Sortase"/>
    <property type="match status" value="1"/>
</dbReference>
<dbReference type="EMBL" id="CP102290">
    <property type="protein sequence ID" value="UWP58219.1"/>
    <property type="molecule type" value="Genomic_DNA"/>
</dbReference>
<name>A0ABY5VD17_9FIRM</name>
<dbReference type="Pfam" id="PF04203">
    <property type="entry name" value="Sortase"/>
    <property type="match status" value="1"/>
</dbReference>
<evidence type="ECO:0000313" key="3">
    <source>
        <dbReference type="EMBL" id="UWP58219.1"/>
    </source>
</evidence>
<evidence type="ECO:0000313" key="4">
    <source>
        <dbReference type="Proteomes" id="UP001060164"/>
    </source>
</evidence>
<protein>
    <submittedName>
        <fullName evidence="3">Class B sortase</fullName>
        <ecNumber evidence="3">3.4.22.71</ecNumber>
    </submittedName>
</protein>
<dbReference type="GO" id="GO:0016787">
    <property type="term" value="F:hydrolase activity"/>
    <property type="evidence" value="ECO:0007669"/>
    <property type="project" value="UniProtKB-KW"/>
</dbReference>
<sequence>MGRNKKKKSGAGRVIWWLVLLIAVAVFCVSGYKLASTMLEYKKADNEYEKLEEEYAEVPAEVTTSDEVEEEEGPVIDFAALKAVNEDIIGWLVVEALDISYPIVQSEDNDFYLHRTTEKTYNFAGSIFLDYMNKPDFSDCHSIVYGHNMKNGSMFGTLKQFRDEDVYSKSMYFWICTPEKNYKYRIFSAHEVQVESEAYTLFSGPDKAFEDYMKKMKDLSEIPVGDVAFDKMDRVVSLSTCTGDTSTRFIVQGKRLG</sequence>
<evidence type="ECO:0000256" key="2">
    <source>
        <dbReference type="SAM" id="Coils"/>
    </source>
</evidence>
<dbReference type="NCBIfam" id="TIGR03064">
    <property type="entry name" value="sortase_srtB"/>
    <property type="match status" value="1"/>
</dbReference>
<proteinExistence type="predicted"/>
<dbReference type="SUPFAM" id="SSF63817">
    <property type="entry name" value="Sortase"/>
    <property type="match status" value="1"/>
</dbReference>
<feature type="coiled-coil region" evidence="2">
    <location>
        <begin position="34"/>
        <end position="61"/>
    </location>
</feature>